<accession>A0A0E9PQY1</accession>
<evidence type="ECO:0000313" key="2">
    <source>
        <dbReference type="EMBL" id="JAH06712.1"/>
    </source>
</evidence>
<dbReference type="EMBL" id="GBXM01101865">
    <property type="protein sequence ID" value="JAH06712.1"/>
    <property type="molecule type" value="Transcribed_RNA"/>
</dbReference>
<proteinExistence type="predicted"/>
<feature type="region of interest" description="Disordered" evidence="1">
    <location>
        <begin position="1"/>
        <end position="29"/>
    </location>
</feature>
<organism evidence="2">
    <name type="scientific">Anguilla anguilla</name>
    <name type="common">European freshwater eel</name>
    <name type="synonym">Muraena anguilla</name>
    <dbReference type="NCBI Taxonomy" id="7936"/>
    <lineage>
        <taxon>Eukaryota</taxon>
        <taxon>Metazoa</taxon>
        <taxon>Chordata</taxon>
        <taxon>Craniata</taxon>
        <taxon>Vertebrata</taxon>
        <taxon>Euteleostomi</taxon>
        <taxon>Actinopterygii</taxon>
        <taxon>Neopterygii</taxon>
        <taxon>Teleostei</taxon>
        <taxon>Anguilliformes</taxon>
        <taxon>Anguillidae</taxon>
        <taxon>Anguilla</taxon>
    </lineage>
</organism>
<reference evidence="2" key="1">
    <citation type="submission" date="2014-11" db="EMBL/GenBank/DDBJ databases">
        <authorList>
            <person name="Amaro Gonzalez C."/>
        </authorList>
    </citation>
    <scope>NUCLEOTIDE SEQUENCE</scope>
</reference>
<protein>
    <submittedName>
        <fullName evidence="2">Uncharacterized protein</fullName>
    </submittedName>
</protein>
<evidence type="ECO:0000256" key="1">
    <source>
        <dbReference type="SAM" id="MobiDB-lite"/>
    </source>
</evidence>
<reference evidence="2" key="2">
    <citation type="journal article" date="2015" name="Fish Shellfish Immunol.">
        <title>Early steps in the European eel (Anguilla anguilla)-Vibrio vulnificus interaction in the gills: Role of the RtxA13 toxin.</title>
        <authorList>
            <person name="Callol A."/>
            <person name="Pajuelo D."/>
            <person name="Ebbesson L."/>
            <person name="Teles M."/>
            <person name="MacKenzie S."/>
            <person name="Amaro C."/>
        </authorList>
    </citation>
    <scope>NUCLEOTIDE SEQUENCE</scope>
</reference>
<dbReference type="AlphaFoldDB" id="A0A0E9PQY1"/>
<name>A0A0E9PQY1_ANGAN</name>
<sequence length="29" mass="3464">MLAVEHLHNPKTNQAKKTRKESSWFKIKI</sequence>